<organism evidence="6 7">
    <name type="scientific">Colletotrichum sublineola</name>
    <name type="common">Sorghum anthracnose fungus</name>
    <dbReference type="NCBI Taxonomy" id="1173701"/>
    <lineage>
        <taxon>Eukaryota</taxon>
        <taxon>Fungi</taxon>
        <taxon>Dikarya</taxon>
        <taxon>Ascomycota</taxon>
        <taxon>Pezizomycotina</taxon>
        <taxon>Sordariomycetes</taxon>
        <taxon>Hypocreomycetidae</taxon>
        <taxon>Glomerellales</taxon>
        <taxon>Glomerellaceae</taxon>
        <taxon>Colletotrichum</taxon>
        <taxon>Colletotrichum graminicola species complex</taxon>
    </lineage>
</organism>
<reference evidence="7" key="1">
    <citation type="journal article" date="2014" name="Genome Announc.">
        <title>Draft genome sequence of Colletotrichum sublineola, a destructive pathogen of cultivated sorghum.</title>
        <authorList>
            <person name="Baroncelli R."/>
            <person name="Sanz-Martin J.M."/>
            <person name="Rech G.E."/>
            <person name="Sukno S.A."/>
            <person name="Thon M.R."/>
        </authorList>
    </citation>
    <scope>NUCLEOTIDE SEQUENCE [LARGE SCALE GENOMIC DNA]</scope>
    <source>
        <strain evidence="7">TX430BB</strain>
    </source>
</reference>
<dbReference type="EMBL" id="JMSE01001475">
    <property type="protein sequence ID" value="KDN60754.1"/>
    <property type="molecule type" value="Genomic_DNA"/>
</dbReference>
<keyword evidence="3" id="KW-0274">FAD</keyword>
<evidence type="ECO:0000256" key="2">
    <source>
        <dbReference type="ARBA" id="ARBA00022630"/>
    </source>
</evidence>
<proteinExistence type="inferred from homology"/>
<dbReference type="InterPro" id="IPR016166">
    <property type="entry name" value="FAD-bd_PCMH"/>
</dbReference>
<dbReference type="InterPro" id="IPR036318">
    <property type="entry name" value="FAD-bd_PCMH-like_sf"/>
</dbReference>
<dbReference type="GO" id="GO:0071949">
    <property type="term" value="F:FAD binding"/>
    <property type="evidence" value="ECO:0007669"/>
    <property type="project" value="InterPro"/>
</dbReference>
<evidence type="ECO:0000313" key="7">
    <source>
        <dbReference type="Proteomes" id="UP000027238"/>
    </source>
</evidence>
<dbReference type="AlphaFoldDB" id="A0A066WZB9"/>
<evidence type="ECO:0000259" key="5">
    <source>
        <dbReference type="PROSITE" id="PS51387"/>
    </source>
</evidence>
<comment type="caution">
    <text evidence="6">The sequence shown here is derived from an EMBL/GenBank/DDBJ whole genome shotgun (WGS) entry which is preliminary data.</text>
</comment>
<dbReference type="Gene3D" id="3.40.462.20">
    <property type="match status" value="1"/>
</dbReference>
<comment type="similarity">
    <text evidence="1">Belongs to the oxygen-dependent FAD-linked oxidoreductase family.</text>
</comment>
<keyword evidence="4" id="KW-0560">Oxidoreductase</keyword>
<dbReference type="HOGENOM" id="CLU_018354_10_1_1"/>
<dbReference type="PANTHER" id="PTHR42973">
    <property type="entry name" value="BINDING OXIDOREDUCTASE, PUTATIVE (AFU_ORTHOLOGUE AFUA_1G17690)-RELATED"/>
    <property type="match status" value="1"/>
</dbReference>
<name>A0A066WZB9_COLSU</name>
<dbReference type="PANTHER" id="PTHR42973:SF17">
    <property type="entry name" value="OXIDASE, PUTATIVE (AFU_ORTHOLOGUE AFUA_6G14340)-RELATED"/>
    <property type="match status" value="1"/>
</dbReference>
<dbReference type="Gene3D" id="3.30.465.10">
    <property type="match status" value="1"/>
</dbReference>
<dbReference type="InterPro" id="IPR006094">
    <property type="entry name" value="Oxid_FAD_bind_N"/>
</dbReference>
<gene>
    <name evidence="6" type="ORF">CSUB01_10967</name>
</gene>
<dbReference type="OrthoDB" id="415825at2759"/>
<dbReference type="Pfam" id="PF08031">
    <property type="entry name" value="BBE"/>
    <property type="match status" value="1"/>
</dbReference>
<dbReference type="SUPFAM" id="SSF56176">
    <property type="entry name" value="FAD-binding/transporter-associated domain-like"/>
    <property type="match status" value="1"/>
</dbReference>
<dbReference type="GO" id="GO:0016491">
    <property type="term" value="F:oxidoreductase activity"/>
    <property type="evidence" value="ECO:0007669"/>
    <property type="project" value="UniProtKB-KW"/>
</dbReference>
<dbReference type="STRING" id="1173701.A0A066WZB9"/>
<keyword evidence="7" id="KW-1185">Reference proteome</keyword>
<dbReference type="Pfam" id="PF01565">
    <property type="entry name" value="FAD_binding_4"/>
    <property type="match status" value="1"/>
</dbReference>
<dbReference type="InterPro" id="IPR016169">
    <property type="entry name" value="FAD-bd_PCMH_sub2"/>
</dbReference>
<protein>
    <recommendedName>
        <fullName evidence="5">FAD-binding PCMH-type domain-containing protein</fullName>
    </recommendedName>
</protein>
<feature type="domain" description="FAD-binding PCMH-type" evidence="5">
    <location>
        <begin position="90"/>
        <end position="255"/>
    </location>
</feature>
<dbReference type="OMA" id="GNIFRHE"/>
<dbReference type="PROSITE" id="PS51387">
    <property type="entry name" value="FAD_PCMH"/>
    <property type="match status" value="1"/>
</dbReference>
<dbReference type="InterPro" id="IPR012951">
    <property type="entry name" value="BBE"/>
</dbReference>
<evidence type="ECO:0000313" key="6">
    <source>
        <dbReference type="EMBL" id="KDN60754.1"/>
    </source>
</evidence>
<dbReference type="Proteomes" id="UP000027238">
    <property type="component" value="Unassembled WGS sequence"/>
</dbReference>
<evidence type="ECO:0000256" key="1">
    <source>
        <dbReference type="ARBA" id="ARBA00005466"/>
    </source>
</evidence>
<sequence>MMANLQQVLPGLQIAKSNRRNSWSAAAATILGGLAVQYFLAPGPPIKTAASTIEGCLNDVCVGRSDCAQFPSDHNVMESSSWLRPFNLGQTSIPVAIVRPETADEVASIIKCAVKHNVKVQAKSGAIMNGAISVDLEHFQYVHVDASNPYHNMRVGGGMRLGQIDETLRLYQRAVPHGMCLGIGIGGHATVGGLGPMSRMWGTTLDNVEEIEVVTANGTILRASDNENPDLFFAMRGAGSGFGIVTEFVLKTHSAPPVVLHFSQGFAYRDLEEMAGVYHEWQSVVADPTLDHRFSTEFVLTPEAVRISSTWYGTEAELYHTGLLERLPEGGSMTLHRENWDRSLDFFAMRESLHSPDVPGRLHSKSLGFARDDLLSKSDVTAVFKAFEEQRKATTEWSIKFQAVGGAISEVPAASTAFAHRDKVMFYQSHSANASKAVRDVLDGFHGTLLDCAPRASGTYPGFADPELRDAQRSYWGANLPALEELKAVWDPEDVFHNPQSVVSRV</sequence>
<dbReference type="eggNOG" id="ENOG502QVGN">
    <property type="taxonomic scope" value="Eukaryota"/>
</dbReference>
<keyword evidence="2" id="KW-0285">Flavoprotein</keyword>
<accession>A0A066WZB9</accession>
<evidence type="ECO:0000256" key="3">
    <source>
        <dbReference type="ARBA" id="ARBA00022827"/>
    </source>
</evidence>
<evidence type="ECO:0000256" key="4">
    <source>
        <dbReference type="ARBA" id="ARBA00023002"/>
    </source>
</evidence>
<dbReference type="InterPro" id="IPR050416">
    <property type="entry name" value="FAD-linked_Oxidoreductase"/>
</dbReference>